<feature type="transmembrane region" description="Helical" evidence="1">
    <location>
        <begin position="281"/>
        <end position="301"/>
    </location>
</feature>
<evidence type="ECO:0000313" key="3">
    <source>
        <dbReference type="Proteomes" id="UP000708298"/>
    </source>
</evidence>
<organism evidence="2 3">
    <name type="scientific">Acidisoma silvae</name>
    <dbReference type="NCBI Taxonomy" id="2802396"/>
    <lineage>
        <taxon>Bacteria</taxon>
        <taxon>Pseudomonadati</taxon>
        <taxon>Pseudomonadota</taxon>
        <taxon>Alphaproteobacteria</taxon>
        <taxon>Acetobacterales</taxon>
        <taxon>Acidocellaceae</taxon>
        <taxon>Acidisoma</taxon>
    </lineage>
</organism>
<evidence type="ECO:0000256" key="1">
    <source>
        <dbReference type="SAM" id="Phobius"/>
    </source>
</evidence>
<reference evidence="2" key="1">
    <citation type="journal article" date="2021" name="Microorganisms">
        <title>Acidisoma silvae sp. nov. and Acidisomacellulosilytica sp. nov., Two Acidophilic Bacteria Isolated from Decaying Wood, Hydrolyzing Cellulose and Producing Poly-3-hydroxybutyrate.</title>
        <authorList>
            <person name="Mieszkin S."/>
            <person name="Pouder E."/>
            <person name="Uroz S."/>
            <person name="Simon-Colin C."/>
            <person name="Alain K."/>
        </authorList>
    </citation>
    <scope>NUCLEOTIDE SEQUENCE</scope>
    <source>
        <strain evidence="2">HW T2.11</strain>
    </source>
</reference>
<dbReference type="EMBL" id="JAESVB010000008">
    <property type="protein sequence ID" value="MCB8876821.1"/>
    <property type="molecule type" value="Genomic_DNA"/>
</dbReference>
<dbReference type="InterPro" id="IPR038762">
    <property type="entry name" value="ABM_predict"/>
</dbReference>
<keyword evidence="1" id="KW-1133">Transmembrane helix</keyword>
<name>A0A963YTV7_9PROT</name>
<keyword evidence="1" id="KW-0812">Transmembrane</keyword>
<dbReference type="Proteomes" id="UP000708298">
    <property type="component" value="Unassembled WGS sequence"/>
</dbReference>
<comment type="caution">
    <text evidence="2">The sequence shown here is derived from an EMBL/GenBank/DDBJ whole genome shotgun (WGS) entry which is preliminary data.</text>
</comment>
<protein>
    <recommendedName>
        <fullName evidence="4">Antibiotic biosynthesis monooxygenase</fullName>
    </recommendedName>
</protein>
<reference evidence="2" key="2">
    <citation type="submission" date="2021-01" db="EMBL/GenBank/DDBJ databases">
        <authorList>
            <person name="Mieszkin S."/>
            <person name="Pouder E."/>
            <person name="Alain K."/>
        </authorList>
    </citation>
    <scope>NUCLEOTIDE SEQUENCE</scope>
    <source>
        <strain evidence="2">HW T2.11</strain>
    </source>
</reference>
<keyword evidence="1" id="KW-0472">Membrane</keyword>
<evidence type="ECO:0008006" key="4">
    <source>
        <dbReference type="Google" id="ProtNLM"/>
    </source>
</evidence>
<keyword evidence="3" id="KW-1185">Reference proteome</keyword>
<dbReference type="SUPFAM" id="SSF54909">
    <property type="entry name" value="Dimeric alpha+beta barrel"/>
    <property type="match status" value="2"/>
</dbReference>
<feature type="transmembrane region" description="Helical" evidence="1">
    <location>
        <begin position="212"/>
        <end position="230"/>
    </location>
</feature>
<gene>
    <name evidence="2" type="ORF">ASILVAE211_16635</name>
</gene>
<evidence type="ECO:0000313" key="2">
    <source>
        <dbReference type="EMBL" id="MCB8876821.1"/>
    </source>
</evidence>
<feature type="transmembrane region" description="Helical" evidence="1">
    <location>
        <begin position="236"/>
        <end position="269"/>
    </location>
</feature>
<dbReference type="PANTHER" id="PTHR40057:SF1">
    <property type="entry name" value="SLR1162 PROTEIN"/>
    <property type="match status" value="1"/>
</dbReference>
<accession>A0A963YTV7</accession>
<sequence length="302" mass="33612">MTKVVVRDEGKRDFAAWQSSFSHLASMAPGFVSLEIIPAFVGASEWRIIQRFQTASLLAQWRDAPARVQCLAKLDSLRGTGNGDLIDEVTQDFHSLSCVTEVIATEIEPGREDAFQSWAEGMQTAQASFPGYMGTLIQAPISADIPYWTTLVRFAMPEQLEAWLASAERRALLERSDPTVSHWKSQRLANPFSGWFPTGPDQAPPAAWKQTCLVLLVLFPVVMLEIRFLSPLLTHVPMAIATFIGNAISVSLVSWPLMKVAIALLGWWLNPDPKNRQRAEMLGLCTIAALYAVEIIFFMLVY</sequence>
<dbReference type="AlphaFoldDB" id="A0A963YTV7"/>
<dbReference type="InterPro" id="IPR011008">
    <property type="entry name" value="Dimeric_a/b-barrel"/>
</dbReference>
<dbReference type="PANTHER" id="PTHR40057">
    <property type="entry name" value="SLR1162 PROTEIN"/>
    <property type="match status" value="1"/>
</dbReference>
<dbReference type="Gene3D" id="3.30.70.100">
    <property type="match status" value="1"/>
</dbReference>
<proteinExistence type="predicted"/>